<evidence type="ECO:0000313" key="3">
    <source>
        <dbReference type="Proteomes" id="UP000588112"/>
    </source>
</evidence>
<dbReference type="Proteomes" id="UP000588112">
    <property type="component" value="Unassembled WGS sequence"/>
</dbReference>
<accession>A0A7W8Z2W8</accession>
<dbReference type="InterPro" id="IPR046348">
    <property type="entry name" value="SIS_dom_sf"/>
</dbReference>
<dbReference type="RefSeq" id="WP_184609996.1">
    <property type="nucleotide sequence ID" value="NZ_BOOS01000063.1"/>
</dbReference>
<sequence>MTNPTLDRPPAVQVLQDAMDRVLTTQRPAIAQAARLCADALAGSGIIQAFGTGHSRSFTMEIAGRAGGLVPANQIAIKDLVMHGGAAPAEILDPTSERDPSLARRIWSLHDIRADDVFLIASNSGINGTIVEMAKLARENGNAVVAVTSVAHSRNTPSRHPSGRRLLDEADVVIDNCGVPGDAAYTLANGAKIVPTSTMTSVLIAQLITAEICADLLARGIAPPVYLSANIPAGDDHNERVLAKYAARIRKSEP</sequence>
<evidence type="ECO:0000259" key="1">
    <source>
        <dbReference type="PROSITE" id="PS51464"/>
    </source>
</evidence>
<dbReference type="InterPro" id="IPR001347">
    <property type="entry name" value="SIS_dom"/>
</dbReference>
<dbReference type="Gene3D" id="3.40.50.10490">
    <property type="entry name" value="Glucose-6-phosphate isomerase like protein, domain 1"/>
    <property type="match status" value="1"/>
</dbReference>
<gene>
    <name evidence="2" type="ORF">BJ981_001887</name>
</gene>
<dbReference type="Pfam" id="PF13580">
    <property type="entry name" value="SIS_2"/>
    <property type="match status" value="1"/>
</dbReference>
<keyword evidence="3" id="KW-1185">Reference proteome</keyword>
<name>A0A7W8Z2W8_9ACTN</name>
<dbReference type="GO" id="GO:0097367">
    <property type="term" value="F:carbohydrate derivative binding"/>
    <property type="evidence" value="ECO:0007669"/>
    <property type="project" value="InterPro"/>
</dbReference>
<dbReference type="PROSITE" id="PS51464">
    <property type="entry name" value="SIS"/>
    <property type="match status" value="1"/>
</dbReference>
<comment type="caution">
    <text evidence="2">The sequence shown here is derived from an EMBL/GenBank/DDBJ whole genome shotgun (WGS) entry which is preliminary data.</text>
</comment>
<dbReference type="EMBL" id="JACHBR010000001">
    <property type="protein sequence ID" value="MBB5626188.1"/>
    <property type="molecule type" value="Genomic_DNA"/>
</dbReference>
<evidence type="ECO:0000313" key="2">
    <source>
        <dbReference type="EMBL" id="MBB5626188.1"/>
    </source>
</evidence>
<dbReference type="GO" id="GO:1901135">
    <property type="term" value="P:carbohydrate derivative metabolic process"/>
    <property type="evidence" value="ECO:0007669"/>
    <property type="project" value="InterPro"/>
</dbReference>
<dbReference type="PANTHER" id="PTHR30390:SF7">
    <property type="entry name" value="PHOSPHOHEPTOSE ISOMERASE"/>
    <property type="match status" value="1"/>
</dbReference>
<dbReference type="NCBIfam" id="NF002805">
    <property type="entry name" value="PRK02947.1"/>
    <property type="match status" value="1"/>
</dbReference>
<organism evidence="2 3">
    <name type="scientific">Sphaerisporangium krabiense</name>
    <dbReference type="NCBI Taxonomy" id="763782"/>
    <lineage>
        <taxon>Bacteria</taxon>
        <taxon>Bacillati</taxon>
        <taxon>Actinomycetota</taxon>
        <taxon>Actinomycetes</taxon>
        <taxon>Streptosporangiales</taxon>
        <taxon>Streptosporangiaceae</taxon>
        <taxon>Sphaerisporangium</taxon>
    </lineage>
</organism>
<dbReference type="InterPro" id="IPR050099">
    <property type="entry name" value="SIS_GmhA/DiaA_subfam"/>
</dbReference>
<dbReference type="SUPFAM" id="SSF53697">
    <property type="entry name" value="SIS domain"/>
    <property type="match status" value="1"/>
</dbReference>
<dbReference type="InterPro" id="IPR035472">
    <property type="entry name" value="RpiR-like_SIS"/>
</dbReference>
<reference evidence="2 3" key="1">
    <citation type="submission" date="2020-08" db="EMBL/GenBank/DDBJ databases">
        <title>Sequencing the genomes of 1000 actinobacteria strains.</title>
        <authorList>
            <person name="Klenk H.-P."/>
        </authorList>
    </citation>
    <scope>NUCLEOTIDE SEQUENCE [LARGE SCALE GENOMIC DNA]</scope>
    <source>
        <strain evidence="2 3">DSM 45790</strain>
    </source>
</reference>
<feature type="domain" description="SIS" evidence="1">
    <location>
        <begin position="37"/>
        <end position="227"/>
    </location>
</feature>
<dbReference type="PANTHER" id="PTHR30390">
    <property type="entry name" value="SEDOHEPTULOSE 7-PHOSPHATE ISOMERASE / DNAA INITIATOR-ASSOCIATING FACTOR FOR REPLICATION INITIATION"/>
    <property type="match status" value="1"/>
</dbReference>
<proteinExistence type="predicted"/>
<dbReference type="AlphaFoldDB" id="A0A7W8Z2W8"/>
<dbReference type="CDD" id="cd05013">
    <property type="entry name" value="SIS_RpiR"/>
    <property type="match status" value="1"/>
</dbReference>
<protein>
    <submittedName>
        <fullName evidence="2">Putative phosphosugar-binding protein</fullName>
    </submittedName>
</protein>